<comment type="similarity">
    <text evidence="5">Belongs to the COX19 family.</text>
</comment>
<evidence type="ECO:0008006" key="9">
    <source>
        <dbReference type="Google" id="ProtNLM"/>
    </source>
</evidence>
<dbReference type="PANTHER" id="PTHR21107">
    <property type="entry name" value="CYTOCHROME C OXIDASE ASSEMBLY PROTEIN COX19"/>
    <property type="match status" value="1"/>
</dbReference>
<accession>A0A4S2N116</accession>
<evidence type="ECO:0000313" key="7">
    <source>
        <dbReference type="EMBL" id="TGZ82812.1"/>
    </source>
</evidence>
<dbReference type="GO" id="GO:0033617">
    <property type="term" value="P:mitochondrial respiratory chain complex IV assembly"/>
    <property type="evidence" value="ECO:0007669"/>
    <property type="project" value="TreeGrafter"/>
</dbReference>
<protein>
    <recommendedName>
        <fullName evidence="9">Cytochrome c oxidase assembly protein COX19</fullName>
    </recommendedName>
</protein>
<evidence type="ECO:0000256" key="5">
    <source>
        <dbReference type="ARBA" id="ARBA00038223"/>
    </source>
</evidence>
<gene>
    <name evidence="7" type="ORF">EX30DRAFT_339092</name>
</gene>
<evidence type="ECO:0000256" key="1">
    <source>
        <dbReference type="ARBA" id="ARBA00004496"/>
    </source>
</evidence>
<evidence type="ECO:0000256" key="6">
    <source>
        <dbReference type="SAM" id="MobiDB-lite"/>
    </source>
</evidence>
<dbReference type="OrthoDB" id="268594at2759"/>
<dbReference type="PANTHER" id="PTHR21107:SF2">
    <property type="entry name" value="CYTOCHROME C OXIDASE ASSEMBLY PROTEIN COX19"/>
    <property type="match status" value="1"/>
</dbReference>
<dbReference type="EMBL" id="ML220114">
    <property type="protein sequence ID" value="TGZ82812.1"/>
    <property type="molecule type" value="Genomic_DNA"/>
</dbReference>
<evidence type="ECO:0000256" key="3">
    <source>
        <dbReference type="ARBA" id="ARBA00023157"/>
    </source>
</evidence>
<dbReference type="InParanoid" id="A0A4S2N116"/>
<name>A0A4S2N116_9PEZI</name>
<evidence type="ECO:0000313" key="8">
    <source>
        <dbReference type="Proteomes" id="UP000298138"/>
    </source>
</evidence>
<sequence>MSGFGRPPGALTFSPTPPERGSFPLDHEGECKPVMLEYLSCIKKSKGKNAPDCRQLAKLYLKCRMERNLMAPDDFKNLGFQDQEEMRKAEEEKGLSRLEQLKRENLELIKKRLAEDANEKHTTRKYREWRANQERLIKRIEEEDAAKAEAAAAAAAAAAKKE</sequence>
<reference evidence="7 8" key="1">
    <citation type="submission" date="2019-04" db="EMBL/GenBank/DDBJ databases">
        <title>Comparative genomics and transcriptomics to analyze fruiting body development in filamentous ascomycetes.</title>
        <authorList>
            <consortium name="DOE Joint Genome Institute"/>
            <person name="Lutkenhaus R."/>
            <person name="Traeger S."/>
            <person name="Breuer J."/>
            <person name="Kuo A."/>
            <person name="Lipzen A."/>
            <person name="Pangilinan J."/>
            <person name="Dilworth D."/>
            <person name="Sandor L."/>
            <person name="Poggeler S."/>
            <person name="Barry K."/>
            <person name="Grigoriev I.V."/>
            <person name="Nowrousian M."/>
        </authorList>
    </citation>
    <scope>NUCLEOTIDE SEQUENCE [LARGE SCALE GENOMIC DNA]</scope>
    <source>
        <strain evidence="7 8">CBS 389.68</strain>
    </source>
</reference>
<dbReference type="AlphaFoldDB" id="A0A4S2N116"/>
<feature type="region of interest" description="Disordered" evidence="6">
    <location>
        <begin position="1"/>
        <end position="27"/>
    </location>
</feature>
<dbReference type="PROSITE" id="PS51808">
    <property type="entry name" value="CHCH"/>
    <property type="match status" value="1"/>
</dbReference>
<keyword evidence="2" id="KW-0963">Cytoplasm</keyword>
<evidence type="ECO:0000256" key="2">
    <source>
        <dbReference type="ARBA" id="ARBA00022490"/>
    </source>
</evidence>
<evidence type="ECO:0000256" key="4">
    <source>
        <dbReference type="ARBA" id="ARBA00037279"/>
    </source>
</evidence>
<dbReference type="Proteomes" id="UP000298138">
    <property type="component" value="Unassembled WGS sequence"/>
</dbReference>
<dbReference type="GO" id="GO:0005758">
    <property type="term" value="C:mitochondrial intermembrane space"/>
    <property type="evidence" value="ECO:0007669"/>
    <property type="project" value="TreeGrafter"/>
</dbReference>
<keyword evidence="8" id="KW-1185">Reference proteome</keyword>
<proteinExistence type="inferred from homology"/>
<comment type="subcellular location">
    <subcellularLocation>
        <location evidence="1">Cytoplasm</location>
    </subcellularLocation>
</comment>
<organism evidence="7 8">
    <name type="scientific">Ascodesmis nigricans</name>
    <dbReference type="NCBI Taxonomy" id="341454"/>
    <lineage>
        <taxon>Eukaryota</taxon>
        <taxon>Fungi</taxon>
        <taxon>Dikarya</taxon>
        <taxon>Ascomycota</taxon>
        <taxon>Pezizomycotina</taxon>
        <taxon>Pezizomycetes</taxon>
        <taxon>Pezizales</taxon>
        <taxon>Ascodesmidaceae</taxon>
        <taxon>Ascodesmis</taxon>
    </lineage>
</organism>
<dbReference type="STRING" id="341454.A0A4S2N116"/>
<comment type="function">
    <text evidence="4">Required for the assembly of mitochondrial cytochrome c oxidase.</text>
</comment>
<keyword evidence="3" id="KW-1015">Disulfide bond</keyword>
<dbReference type="InterPro" id="IPR051383">
    <property type="entry name" value="COX19"/>
</dbReference>